<evidence type="ECO:0000313" key="2">
    <source>
        <dbReference type="EMBL" id="KKU03290.1"/>
    </source>
</evidence>
<name>A0A0G1Q3N3_9BACT</name>
<gene>
    <name evidence="2" type="ORF">UX05_C0002G0046</name>
</gene>
<dbReference type="Pfam" id="PF08241">
    <property type="entry name" value="Methyltransf_11"/>
    <property type="match status" value="1"/>
</dbReference>
<comment type="caution">
    <text evidence="2">The sequence shown here is derived from an EMBL/GenBank/DDBJ whole genome shotgun (WGS) entry which is preliminary data.</text>
</comment>
<accession>A0A0G1Q3N3</accession>
<organism evidence="2 3">
    <name type="scientific">Candidatus Amesbacteria bacterium GW2011_GWC2_45_19</name>
    <dbReference type="NCBI Taxonomy" id="1618366"/>
    <lineage>
        <taxon>Bacteria</taxon>
        <taxon>Candidatus Amesiibacteriota</taxon>
    </lineage>
</organism>
<dbReference type="EMBL" id="LCKS01000002">
    <property type="protein sequence ID" value="KKU03290.1"/>
    <property type="molecule type" value="Genomic_DNA"/>
</dbReference>
<proteinExistence type="predicted"/>
<evidence type="ECO:0000259" key="1">
    <source>
        <dbReference type="Pfam" id="PF08241"/>
    </source>
</evidence>
<evidence type="ECO:0000313" key="3">
    <source>
        <dbReference type="Proteomes" id="UP000034264"/>
    </source>
</evidence>
<protein>
    <recommendedName>
        <fullName evidence="1">Methyltransferase type 11 domain-containing protein</fullName>
    </recommendedName>
</protein>
<dbReference type="AlphaFoldDB" id="A0A0G1Q3N3"/>
<feature type="domain" description="Methyltransferase type 11" evidence="1">
    <location>
        <begin position="38"/>
        <end position="125"/>
    </location>
</feature>
<dbReference type="InterPro" id="IPR029063">
    <property type="entry name" value="SAM-dependent_MTases_sf"/>
</dbReference>
<reference evidence="2 3" key="1">
    <citation type="journal article" date="2015" name="Nature">
        <title>rRNA introns, odd ribosomes, and small enigmatic genomes across a large radiation of phyla.</title>
        <authorList>
            <person name="Brown C.T."/>
            <person name="Hug L.A."/>
            <person name="Thomas B.C."/>
            <person name="Sharon I."/>
            <person name="Castelle C.J."/>
            <person name="Singh A."/>
            <person name="Wilkins M.J."/>
            <person name="Williams K.H."/>
            <person name="Banfield J.F."/>
        </authorList>
    </citation>
    <scope>NUCLEOTIDE SEQUENCE [LARGE SCALE GENOMIC DNA]</scope>
</reference>
<dbReference type="PANTHER" id="PTHR43591">
    <property type="entry name" value="METHYLTRANSFERASE"/>
    <property type="match status" value="1"/>
</dbReference>
<dbReference type="Gene3D" id="3.40.50.150">
    <property type="entry name" value="Vaccinia Virus protein VP39"/>
    <property type="match status" value="1"/>
</dbReference>
<dbReference type="Proteomes" id="UP000034264">
    <property type="component" value="Unassembled WGS sequence"/>
</dbReference>
<dbReference type="GO" id="GO:0008757">
    <property type="term" value="F:S-adenosylmethionine-dependent methyltransferase activity"/>
    <property type="evidence" value="ECO:0007669"/>
    <property type="project" value="InterPro"/>
</dbReference>
<dbReference type="SUPFAM" id="SSF53335">
    <property type="entry name" value="S-adenosyl-L-methionine-dependent methyltransferases"/>
    <property type="match status" value="1"/>
</dbReference>
<dbReference type="InterPro" id="IPR013216">
    <property type="entry name" value="Methyltransf_11"/>
</dbReference>
<sequence>MNILGRFLPDLWYSPADVLLRASEVFIWQRVLLVSPSLDIGCGDGDISKRTFSFPDQIDVGIDLRPVATSNLYHQMLQADATKHPFKNSSFQTVISNSTFEHIKADTKAVSEVARILKPGGKFYLTVPTPRLRPFLSNQINARVAHLHYRSATDWQKLLAKNNLVLKKVEYYFPPASVSAWLLLFKLATFKIYHRELWSYLKDSPYSRLFPSRFISQVLKIYLSRYIATDFSEDGTWQFITAVKK</sequence>
<dbReference type="CDD" id="cd02440">
    <property type="entry name" value="AdoMet_MTases"/>
    <property type="match status" value="1"/>
</dbReference>